<feature type="signal peptide" evidence="1">
    <location>
        <begin position="1"/>
        <end position="26"/>
    </location>
</feature>
<keyword evidence="3" id="KW-1185">Reference proteome</keyword>
<dbReference type="InterPro" id="IPR036249">
    <property type="entry name" value="Thioredoxin-like_sf"/>
</dbReference>
<proteinExistence type="predicted"/>
<evidence type="ECO:0000313" key="2">
    <source>
        <dbReference type="EMBL" id="MBK0399084.1"/>
    </source>
</evidence>
<dbReference type="AlphaFoldDB" id="A0A8J7M7Q6"/>
<dbReference type="InterPro" id="IPR010634">
    <property type="entry name" value="DUF1223"/>
</dbReference>
<reference evidence="2" key="1">
    <citation type="submission" date="2020-12" db="EMBL/GenBank/DDBJ databases">
        <title>Bacterial taxonomy.</title>
        <authorList>
            <person name="Pan X."/>
        </authorList>
    </citation>
    <scope>NUCLEOTIDE SEQUENCE</scope>
    <source>
        <strain evidence="2">M0105</strain>
    </source>
</reference>
<organism evidence="2 3">
    <name type="scientific">Thermohalobaculum xanthum</name>
    <dbReference type="NCBI Taxonomy" id="2753746"/>
    <lineage>
        <taxon>Bacteria</taxon>
        <taxon>Pseudomonadati</taxon>
        <taxon>Pseudomonadota</taxon>
        <taxon>Alphaproteobacteria</taxon>
        <taxon>Rhodobacterales</taxon>
        <taxon>Paracoccaceae</taxon>
        <taxon>Thermohalobaculum</taxon>
    </lineage>
</organism>
<accession>A0A8J7M7Q6</accession>
<dbReference type="Pfam" id="PF06764">
    <property type="entry name" value="DUF1223"/>
    <property type="match status" value="1"/>
</dbReference>
<comment type="caution">
    <text evidence="2">The sequence shown here is derived from an EMBL/GenBank/DDBJ whole genome shotgun (WGS) entry which is preliminary data.</text>
</comment>
<dbReference type="SUPFAM" id="SSF52833">
    <property type="entry name" value="Thioredoxin-like"/>
    <property type="match status" value="1"/>
</dbReference>
<dbReference type="EMBL" id="JAEHHL010000004">
    <property type="protein sequence ID" value="MBK0399084.1"/>
    <property type="molecule type" value="Genomic_DNA"/>
</dbReference>
<evidence type="ECO:0000256" key="1">
    <source>
        <dbReference type="SAM" id="SignalP"/>
    </source>
</evidence>
<protein>
    <submittedName>
        <fullName evidence="2">DUF1223 domain-containing protein</fullName>
    </submittedName>
</protein>
<dbReference type="RefSeq" id="WP_200609011.1">
    <property type="nucleotide sequence ID" value="NZ_JAEHHL010000004.1"/>
</dbReference>
<sequence>MKSIGRTTIPAILAALLGAAPGSATAGESVVLVELFTSQGCSSCPPADKLLGELAGRDDVLPLSLHVDYWDYLGWRDTFGMPAATTRQKAYRDAWDARYVYTPQMVVDGHVEVRGAQRTELDAAIAEARAGQPPARIELTVEGSMLRCSMTGVPEGSVVWMAEYEAARTVEIERGENAGRSITYHNVVHALEALGPAPANSGDSLLLAMPGLGMGLAIWVQEPDGGRVLAVARHAPTS</sequence>
<gene>
    <name evidence="2" type="ORF">H0I76_07780</name>
</gene>
<feature type="chain" id="PRO_5035258824" evidence="1">
    <location>
        <begin position="27"/>
        <end position="238"/>
    </location>
</feature>
<keyword evidence="1" id="KW-0732">Signal</keyword>
<dbReference type="PANTHER" id="PTHR36057">
    <property type="match status" value="1"/>
</dbReference>
<dbReference type="PANTHER" id="PTHR36057:SF1">
    <property type="entry name" value="LIPOPROTEIN LIPID ATTACHMENT SITE-LIKE PROTEIN, PUTATIVE (DUF1223)-RELATED"/>
    <property type="match status" value="1"/>
</dbReference>
<name>A0A8J7M7Q6_9RHOB</name>
<evidence type="ECO:0000313" key="3">
    <source>
        <dbReference type="Proteomes" id="UP000655420"/>
    </source>
</evidence>
<dbReference type="Proteomes" id="UP000655420">
    <property type="component" value="Unassembled WGS sequence"/>
</dbReference>